<keyword evidence="4 10" id="KW-0547">Nucleotide-binding</keyword>
<comment type="catalytic activity">
    <reaction evidence="9">
        <text>tRNA(Ile) + L-isoleucine + ATP = L-isoleucyl-tRNA(Ile) + AMP + diphosphate</text>
        <dbReference type="Rhea" id="RHEA:11060"/>
        <dbReference type="Rhea" id="RHEA-COMP:9666"/>
        <dbReference type="Rhea" id="RHEA-COMP:9695"/>
        <dbReference type="ChEBI" id="CHEBI:30616"/>
        <dbReference type="ChEBI" id="CHEBI:33019"/>
        <dbReference type="ChEBI" id="CHEBI:58045"/>
        <dbReference type="ChEBI" id="CHEBI:78442"/>
        <dbReference type="ChEBI" id="CHEBI:78528"/>
        <dbReference type="ChEBI" id="CHEBI:456215"/>
        <dbReference type="EC" id="6.1.1.5"/>
    </reaction>
</comment>
<evidence type="ECO:0000256" key="10">
    <source>
        <dbReference type="RuleBase" id="RU363035"/>
    </source>
</evidence>
<evidence type="ECO:0000256" key="9">
    <source>
        <dbReference type="ARBA" id="ARBA00048359"/>
    </source>
</evidence>
<dbReference type="GO" id="GO:0009791">
    <property type="term" value="P:post-embryonic development"/>
    <property type="evidence" value="ECO:0007669"/>
    <property type="project" value="UniProtKB-ARBA"/>
</dbReference>
<dbReference type="SUPFAM" id="SSF50677">
    <property type="entry name" value="ValRS/IleRS/LeuRS editing domain"/>
    <property type="match status" value="1"/>
</dbReference>
<dbReference type="ExpressionAtlas" id="A0A1D6LQP7">
    <property type="expression patterns" value="baseline and differential"/>
</dbReference>
<gene>
    <name evidence="13" type="ORF">ZEAMMB73_Zm00001d036741</name>
</gene>
<dbReference type="GO" id="GO:0004822">
    <property type="term" value="F:isoleucine-tRNA ligase activity"/>
    <property type="evidence" value="ECO:0007669"/>
    <property type="project" value="UniProtKB-EC"/>
</dbReference>
<dbReference type="CDD" id="cd00818">
    <property type="entry name" value="IleRS_core"/>
    <property type="match status" value="1"/>
</dbReference>
<dbReference type="InterPro" id="IPR014729">
    <property type="entry name" value="Rossmann-like_a/b/a_fold"/>
</dbReference>
<comment type="similarity">
    <text evidence="1 10">Belongs to the class-I aminoacyl-tRNA synthetase family.</text>
</comment>
<dbReference type="InterPro" id="IPR009008">
    <property type="entry name" value="Val/Leu/Ile-tRNA-synth_edit"/>
</dbReference>
<dbReference type="Gene3D" id="3.40.50.620">
    <property type="entry name" value="HUPs"/>
    <property type="match status" value="2"/>
</dbReference>
<evidence type="ECO:0000256" key="4">
    <source>
        <dbReference type="ARBA" id="ARBA00022741"/>
    </source>
</evidence>
<dbReference type="InterPro" id="IPR002301">
    <property type="entry name" value="Ile-tRNA-ligase"/>
</dbReference>
<dbReference type="Pfam" id="PF19302">
    <property type="entry name" value="DUF5915"/>
    <property type="match status" value="1"/>
</dbReference>
<dbReference type="Gene3D" id="1.10.730.10">
    <property type="entry name" value="Isoleucyl-tRNA Synthetase, Domain 1"/>
    <property type="match status" value="1"/>
</dbReference>
<dbReference type="InterPro" id="IPR033709">
    <property type="entry name" value="Anticodon_Ile_ABEc"/>
</dbReference>
<dbReference type="EMBL" id="CM000782">
    <property type="protein sequence ID" value="AQK81826.1"/>
    <property type="molecule type" value="Genomic_DNA"/>
</dbReference>
<evidence type="ECO:0000259" key="12">
    <source>
        <dbReference type="Pfam" id="PF08264"/>
    </source>
</evidence>
<dbReference type="FunFam" id="1.10.730.10:FF:000025">
    <property type="entry name" value="Isoleucine--tRNA ligase cytoplasmic"/>
    <property type="match status" value="1"/>
</dbReference>
<dbReference type="PRINTS" id="PR00984">
    <property type="entry name" value="TRNASYNTHILE"/>
</dbReference>
<evidence type="ECO:0000259" key="11">
    <source>
        <dbReference type="Pfam" id="PF00133"/>
    </source>
</evidence>
<proteinExistence type="inferred from homology"/>
<dbReference type="GO" id="GO:0006428">
    <property type="term" value="P:isoleucyl-tRNA aminoacylation"/>
    <property type="evidence" value="ECO:0007669"/>
    <property type="project" value="InterPro"/>
</dbReference>
<dbReference type="CDD" id="cd07961">
    <property type="entry name" value="Anticodon_Ia_Ile_ABEc"/>
    <property type="match status" value="1"/>
</dbReference>
<dbReference type="SUPFAM" id="SSF47323">
    <property type="entry name" value="Anticodon-binding domain of a subclass of class I aminoacyl-tRNA synthetases"/>
    <property type="match status" value="1"/>
</dbReference>
<dbReference type="FunFam" id="3.40.50.620:FF:000105">
    <property type="entry name" value="Isoleucine--tRNA ligase cytoplasmic"/>
    <property type="match status" value="1"/>
</dbReference>
<dbReference type="EC" id="6.1.1.5" evidence="2"/>
<keyword evidence="6 10" id="KW-0648">Protein biosynthesis</keyword>
<organism evidence="13">
    <name type="scientific">Zea mays</name>
    <name type="common">Maize</name>
    <dbReference type="NCBI Taxonomy" id="4577"/>
    <lineage>
        <taxon>Eukaryota</taxon>
        <taxon>Viridiplantae</taxon>
        <taxon>Streptophyta</taxon>
        <taxon>Embryophyta</taxon>
        <taxon>Tracheophyta</taxon>
        <taxon>Spermatophyta</taxon>
        <taxon>Magnoliopsida</taxon>
        <taxon>Liliopsida</taxon>
        <taxon>Poales</taxon>
        <taxon>Poaceae</taxon>
        <taxon>PACMAD clade</taxon>
        <taxon>Panicoideae</taxon>
        <taxon>Andropogonodae</taxon>
        <taxon>Andropogoneae</taxon>
        <taxon>Tripsacinae</taxon>
        <taxon>Zea</taxon>
    </lineage>
</organism>
<dbReference type="GO" id="GO:0002161">
    <property type="term" value="F:aminoacyl-tRNA deacylase activity"/>
    <property type="evidence" value="ECO:0007669"/>
    <property type="project" value="InterPro"/>
</dbReference>
<reference evidence="13" key="1">
    <citation type="submission" date="2015-12" db="EMBL/GenBank/DDBJ databases">
        <title>Update maize B73 reference genome by single molecule sequencing technologies.</title>
        <authorList>
            <consortium name="Maize Genome Sequencing Project"/>
            <person name="Ware D."/>
        </authorList>
    </citation>
    <scope>NUCLEOTIDE SEQUENCE</scope>
    <source>
        <tissue evidence="13">Seedling</tissue>
    </source>
</reference>
<dbReference type="InterPro" id="IPR023586">
    <property type="entry name" value="Ile-tRNA-ligase_type2"/>
</dbReference>
<dbReference type="PANTHER" id="PTHR42780:SF1">
    <property type="entry name" value="ISOLEUCINE--TRNA LIGASE, CYTOPLASMIC"/>
    <property type="match status" value="1"/>
</dbReference>
<name>A0A1D6LQP7_MAIZE</name>
<dbReference type="InterPro" id="IPR002300">
    <property type="entry name" value="aa-tRNA-synth_Ia"/>
</dbReference>
<accession>A0A1D6LQP7</accession>
<dbReference type="AlphaFoldDB" id="A0A1D6LQP7"/>
<sequence>MDDVCEGKDFSFPEQEERVLELWAKLDAFHEQLRRTEGGEEFVFYDGPPFATGLPHYGHILAGTIKDVVTRHQSMRGRHVSRRFGWDCHGLPVEFEIDKLLGITNRQQVFDLGIGKYNETCRSIVTKYVSEWEAMVTRTGRWIDFKNDYKTMDLNFMESVWWVFAQLWEKDLVYKGFKVMPYSTGCKTALSNFEAALDYRTVPDPAVMVSFPIVGDMDNAAFVAWTTTPWTLPSNLALCINANLMYAKVRDKSNGKVYVIAESRLGQLPVKAKASGKKQAPSKGSNAEAAQDGLDKESYELLVKIPGPYLVGLKYTPLFDFFIELQETAFRVIADNYVTDDSGTGVVHCAPAFGEDDHRVCLAAGIFETAGLVVAVDDDGCFIEKISDFKGRYVKEADKDIISAVKDKGRLVSKGSIEHSYPFCWRSGTPLIYRAVPSWFVKVEKIKDQLLECNKETYWVPDYVKEKRFHNWLEGARDWAISRSRFWGTPLPLWMSQDRKEIVVMDSIEKLEKLSGVKVTDLHRHYVDDITIPSKRGPKFGTLKRVDDVFDCWFESGSMPYAYIHYPFENRELFEKNFPGNFVAEGLDQTRGWFYTLMVLSTALFGKPAFKNLICNGLVLAEDGKKMSKSKKNYPSPKDLIDEFGADSLRLYLVNSPVVRAESLRFKRTGVFAVVKDVFLPWYNAYRFFVQNAKRLEVEGLASFSPMEQAVLLKSSNVLDHWINSATESLVSFVHQEMDAYRLYTVVPYLVKYIDYLTNIYVRLNRKRFKGRTGEEDCRISLSTLYHVLVTTCVVMAPFTPFFTEVLYQNLRKVSSKSEESIHFCKFPSTTGERDERVEQSVNRMVTIIDLARNIRERHNKALKTPLKEMVVVHPDNDFLEDITGKLKEYVMEEINVKTVTPCNDPLMYASLRAEPNFSVLGKRLGKDMGKVSNVVKKMTQEQILDFEKSGEISFFGHCLKLDDIKVVRQFKRPENVSEKEIDAAGDGRRFSHFRSTS</sequence>
<evidence type="ECO:0000256" key="5">
    <source>
        <dbReference type="ARBA" id="ARBA00022840"/>
    </source>
</evidence>
<dbReference type="Pfam" id="PF00133">
    <property type="entry name" value="tRNA-synt_1"/>
    <property type="match status" value="1"/>
</dbReference>
<keyword evidence="7 10" id="KW-0030">Aminoacyl-tRNA synthetase</keyword>
<evidence type="ECO:0000256" key="2">
    <source>
        <dbReference type="ARBA" id="ARBA00013165"/>
    </source>
</evidence>
<dbReference type="GO" id="GO:0005524">
    <property type="term" value="F:ATP binding"/>
    <property type="evidence" value="ECO:0007669"/>
    <property type="project" value="UniProtKB-KW"/>
</dbReference>
<dbReference type="InterPro" id="IPR009080">
    <property type="entry name" value="tRNAsynth_Ia_anticodon-bd"/>
</dbReference>
<dbReference type="GO" id="GO:0000049">
    <property type="term" value="F:tRNA binding"/>
    <property type="evidence" value="ECO:0007669"/>
    <property type="project" value="InterPro"/>
</dbReference>
<evidence type="ECO:0000256" key="7">
    <source>
        <dbReference type="ARBA" id="ARBA00023146"/>
    </source>
</evidence>
<dbReference type="InterPro" id="IPR001412">
    <property type="entry name" value="aa-tRNA-synth_I_CS"/>
</dbReference>
<dbReference type="FunFam" id="3.40.50.620:FF:000023">
    <property type="entry name" value="Isoleucyl-tRNA synthetase,cytoplasmic"/>
    <property type="match status" value="1"/>
</dbReference>
<feature type="domain" description="Aminoacyl-tRNA synthetase class Ia" evidence="11">
    <location>
        <begin position="19"/>
        <end position="664"/>
    </location>
</feature>
<evidence type="ECO:0000256" key="3">
    <source>
        <dbReference type="ARBA" id="ARBA00022598"/>
    </source>
</evidence>
<dbReference type="GO" id="GO:0048608">
    <property type="term" value="P:reproductive structure development"/>
    <property type="evidence" value="ECO:0007669"/>
    <property type="project" value="UniProtKB-ARBA"/>
</dbReference>
<protein>
    <recommendedName>
        <fullName evidence="2">isoleucine--tRNA ligase</fullName>
        <ecNumber evidence="2">6.1.1.5</ecNumber>
    </recommendedName>
    <alternativeName>
        <fullName evidence="8">Isoleucyl-tRNA synthetase</fullName>
    </alternativeName>
</protein>
<evidence type="ECO:0000313" key="13">
    <source>
        <dbReference type="EMBL" id="AQK81826.1"/>
    </source>
</evidence>
<feature type="domain" description="Methionyl/Valyl/Leucyl/Isoleucyl-tRNA synthetase anticodon-binding" evidence="12">
    <location>
        <begin position="720"/>
        <end position="869"/>
    </location>
</feature>
<dbReference type="SUPFAM" id="SSF52374">
    <property type="entry name" value="Nucleotidylyl transferase"/>
    <property type="match status" value="1"/>
</dbReference>
<dbReference type="NCBIfam" id="TIGR00392">
    <property type="entry name" value="ileS"/>
    <property type="match status" value="1"/>
</dbReference>
<dbReference type="PANTHER" id="PTHR42780">
    <property type="entry name" value="SOLEUCYL-TRNA SYNTHETASE"/>
    <property type="match status" value="1"/>
</dbReference>
<dbReference type="InterPro" id="IPR013155">
    <property type="entry name" value="M/V/L/I-tRNA-synth_anticd-bd"/>
</dbReference>
<keyword evidence="3 10" id="KW-0436">Ligase</keyword>
<evidence type="ECO:0000256" key="6">
    <source>
        <dbReference type="ARBA" id="ARBA00022917"/>
    </source>
</evidence>
<evidence type="ECO:0000256" key="1">
    <source>
        <dbReference type="ARBA" id="ARBA00005594"/>
    </source>
</evidence>
<dbReference type="Pfam" id="PF08264">
    <property type="entry name" value="Anticodon_1"/>
    <property type="match status" value="1"/>
</dbReference>
<dbReference type="PROSITE" id="PS00178">
    <property type="entry name" value="AA_TRNA_LIGASE_I"/>
    <property type="match status" value="1"/>
</dbReference>
<evidence type="ECO:0000256" key="8">
    <source>
        <dbReference type="ARBA" id="ARBA00032665"/>
    </source>
</evidence>
<keyword evidence="5 10" id="KW-0067">ATP-binding</keyword>